<dbReference type="eggNOG" id="KOG1721">
    <property type="taxonomic scope" value="Eukaryota"/>
</dbReference>
<keyword evidence="4 5" id="KW-0238">DNA-binding</keyword>
<dbReference type="GO" id="GO:0003677">
    <property type="term" value="F:DNA binding"/>
    <property type="evidence" value="ECO:0007669"/>
    <property type="project" value="UniProtKB-UniRule"/>
</dbReference>
<dbReference type="Pfam" id="PF05485">
    <property type="entry name" value="THAP"/>
    <property type="match status" value="1"/>
</dbReference>
<dbReference type="EnsemblMetazoa" id="SMAR013408-RA">
    <property type="protein sequence ID" value="SMAR013408-PA"/>
    <property type="gene ID" value="SMAR013408"/>
</dbReference>
<dbReference type="Proteomes" id="UP000014500">
    <property type="component" value="Unassembled WGS sequence"/>
</dbReference>
<dbReference type="Gene3D" id="6.20.210.20">
    <property type="entry name" value="THAP domain"/>
    <property type="match status" value="1"/>
</dbReference>
<feature type="region of interest" description="Disordered" evidence="7">
    <location>
        <begin position="62"/>
        <end position="84"/>
    </location>
</feature>
<feature type="domain" description="THAP-type" evidence="8">
    <location>
        <begin position="532"/>
        <end position="612"/>
    </location>
</feature>
<dbReference type="SMART" id="SM00692">
    <property type="entry name" value="DM3"/>
    <property type="match status" value="1"/>
</dbReference>
<evidence type="ECO:0000256" key="1">
    <source>
        <dbReference type="ARBA" id="ARBA00022723"/>
    </source>
</evidence>
<feature type="compositionally biased region" description="Basic and acidic residues" evidence="7">
    <location>
        <begin position="20"/>
        <end position="29"/>
    </location>
</feature>
<organism evidence="9 10">
    <name type="scientific">Strigamia maritima</name>
    <name type="common">European centipede</name>
    <name type="synonym">Geophilus maritimus</name>
    <dbReference type="NCBI Taxonomy" id="126957"/>
    <lineage>
        <taxon>Eukaryota</taxon>
        <taxon>Metazoa</taxon>
        <taxon>Ecdysozoa</taxon>
        <taxon>Arthropoda</taxon>
        <taxon>Myriapoda</taxon>
        <taxon>Chilopoda</taxon>
        <taxon>Pleurostigmophora</taxon>
        <taxon>Geophilomorpha</taxon>
        <taxon>Linotaeniidae</taxon>
        <taxon>Strigamia</taxon>
    </lineage>
</organism>
<feature type="compositionally biased region" description="Low complexity" evidence="7">
    <location>
        <begin position="62"/>
        <end position="72"/>
    </location>
</feature>
<dbReference type="SMART" id="SM00980">
    <property type="entry name" value="THAP"/>
    <property type="match status" value="1"/>
</dbReference>
<dbReference type="Pfam" id="PF13424">
    <property type="entry name" value="TPR_12"/>
    <property type="match status" value="1"/>
</dbReference>
<dbReference type="SMART" id="SM00028">
    <property type="entry name" value="TPR"/>
    <property type="match status" value="3"/>
</dbReference>
<dbReference type="InterPro" id="IPR011990">
    <property type="entry name" value="TPR-like_helical_dom_sf"/>
</dbReference>
<keyword evidence="10" id="KW-1185">Reference proteome</keyword>
<keyword evidence="2 5" id="KW-0863">Zinc-finger</keyword>
<feature type="repeat" description="TPR" evidence="6">
    <location>
        <begin position="279"/>
        <end position="312"/>
    </location>
</feature>
<dbReference type="SUPFAM" id="SSF57716">
    <property type="entry name" value="Glucocorticoid receptor-like (DNA-binding domain)"/>
    <property type="match status" value="1"/>
</dbReference>
<feature type="region of interest" description="Disordered" evidence="7">
    <location>
        <begin position="1"/>
        <end position="48"/>
    </location>
</feature>
<keyword evidence="3" id="KW-0862">Zinc</keyword>
<dbReference type="InterPro" id="IPR019734">
    <property type="entry name" value="TPR_rpt"/>
</dbReference>
<proteinExistence type="predicted"/>
<reference evidence="10" key="1">
    <citation type="submission" date="2011-05" db="EMBL/GenBank/DDBJ databases">
        <authorList>
            <person name="Richards S.R."/>
            <person name="Qu J."/>
            <person name="Jiang H."/>
            <person name="Jhangiani S.N."/>
            <person name="Agravi P."/>
            <person name="Goodspeed R."/>
            <person name="Gross S."/>
            <person name="Mandapat C."/>
            <person name="Jackson L."/>
            <person name="Mathew T."/>
            <person name="Pu L."/>
            <person name="Thornton R."/>
            <person name="Saada N."/>
            <person name="Wilczek-Boney K.B."/>
            <person name="Lee S."/>
            <person name="Kovar C."/>
            <person name="Wu Y."/>
            <person name="Scherer S.E."/>
            <person name="Worley K.C."/>
            <person name="Muzny D.M."/>
            <person name="Gibbs R."/>
        </authorList>
    </citation>
    <scope>NUCLEOTIDE SEQUENCE</scope>
    <source>
        <strain evidence="10">Brora</strain>
    </source>
</reference>
<dbReference type="InterPro" id="IPR038441">
    <property type="entry name" value="THAP_Znf_sf"/>
</dbReference>
<name>T1JHS7_STRMM</name>
<evidence type="ECO:0000313" key="10">
    <source>
        <dbReference type="Proteomes" id="UP000014500"/>
    </source>
</evidence>
<dbReference type="SUPFAM" id="SSF48452">
    <property type="entry name" value="TPR-like"/>
    <property type="match status" value="1"/>
</dbReference>
<dbReference type="PANTHER" id="PTHR14485">
    <property type="entry name" value="TETRATRICOPEPTIDE REPEAT PROTEIN 23"/>
    <property type="match status" value="1"/>
</dbReference>
<dbReference type="EMBL" id="JH430315">
    <property type="status" value="NOT_ANNOTATED_CDS"/>
    <property type="molecule type" value="Genomic_DNA"/>
</dbReference>
<dbReference type="PROSITE" id="PS50005">
    <property type="entry name" value="TPR"/>
    <property type="match status" value="1"/>
</dbReference>
<accession>T1JHS7</accession>
<dbReference type="PhylomeDB" id="T1JHS7"/>
<evidence type="ECO:0000259" key="8">
    <source>
        <dbReference type="PROSITE" id="PS50950"/>
    </source>
</evidence>
<feature type="compositionally biased region" description="Basic and acidic residues" evidence="7">
    <location>
        <begin position="73"/>
        <end position="84"/>
    </location>
</feature>
<evidence type="ECO:0000256" key="6">
    <source>
        <dbReference type="PROSITE-ProRule" id="PRU00339"/>
    </source>
</evidence>
<dbReference type="HOGENOM" id="CLU_372284_0_0_1"/>
<protein>
    <recommendedName>
        <fullName evidence="8">THAP-type domain-containing protein</fullName>
    </recommendedName>
</protein>
<dbReference type="InterPro" id="IPR006612">
    <property type="entry name" value="THAP_Znf"/>
</dbReference>
<evidence type="ECO:0000256" key="4">
    <source>
        <dbReference type="ARBA" id="ARBA00023125"/>
    </source>
</evidence>
<evidence type="ECO:0000256" key="3">
    <source>
        <dbReference type="ARBA" id="ARBA00022833"/>
    </source>
</evidence>
<dbReference type="AlphaFoldDB" id="T1JHS7"/>
<evidence type="ECO:0000256" key="2">
    <source>
        <dbReference type="ARBA" id="ARBA00022771"/>
    </source>
</evidence>
<evidence type="ECO:0000256" key="5">
    <source>
        <dbReference type="PROSITE-ProRule" id="PRU00309"/>
    </source>
</evidence>
<dbReference type="Gene3D" id="1.25.40.10">
    <property type="entry name" value="Tetratricopeptide repeat domain"/>
    <property type="match status" value="3"/>
</dbReference>
<reference evidence="9" key="2">
    <citation type="submission" date="2015-02" db="UniProtKB">
        <authorList>
            <consortium name="EnsemblMetazoa"/>
        </authorList>
    </citation>
    <scope>IDENTIFICATION</scope>
</reference>
<sequence>MDTNGSISEPEDVGEAPSIEESKDSYREEFEADSEVDTNGTSLNDFSSISIYSDSDLDSDKTLSSLKSSDGSQSKHESENNRELVEILPEPRVRLHQSQERARFLIRNGEKDAAVTEYIRCLALARIVYGEKHWCLAQAHMILAESYLDLKNLVYQALDHAETAKKIILLWKKPPLAPQKRRKFLYVLVNIYLLLGRTRAALNEFGIADKHLDRARKLSLIYIESVGDSRKAKTLRCKICTPIAKLLFDKQMYDEAIVEYKEALNLLEKLGRGNTIVMVSIRQYLGRCYQEMKEYSDAEEQFNLAINLSEKVLGFETGSEAFIESTLLLARNFSLMNTNSAKEVAENILRNVIVEISSAKTYHYDLDMRANDMLFSILIASGREREAKELLRRILPKKCELFGQASSEVILTLRLLGSLCLTLDEPETAAKYLRKSYDRELILYGGNHSRVKNTKLALDLKFFGICEISCFESIVDCSRATQICASLNSKDIFKIVYENKEKINPKMALNNTKIVVTLLSAKENELSMSIKLGTMCVVNGCENTTEYESNLTFHRFPTHRPELSQKWMKIVNREGFLPSRAMIVCSEHFPDDSFQMRSGKRILKANATPIIPPKIKNDQLIENENSAAVRIFVENNQLEEVSVNDEIAPTLVDCERGLPIQAAVEPTVFLIHSYAHTNTETENLNPTLEGLELSNIELRELLTSDKEIIPRPKPPATETKESLSLIVNWHYPFFSSLPLEPKVLFSL</sequence>
<keyword evidence="1" id="KW-0479">Metal-binding</keyword>
<evidence type="ECO:0000313" key="9">
    <source>
        <dbReference type="EnsemblMetazoa" id="SMAR013408-PA"/>
    </source>
</evidence>
<dbReference type="STRING" id="126957.T1JHS7"/>
<dbReference type="PANTHER" id="PTHR14485:SF2">
    <property type="entry name" value="FUNGAL STAND N-TERMINAL GOODBYE DOMAIN-CONTAINING PROTEIN"/>
    <property type="match status" value="1"/>
</dbReference>
<dbReference type="GO" id="GO:0008270">
    <property type="term" value="F:zinc ion binding"/>
    <property type="evidence" value="ECO:0007669"/>
    <property type="project" value="UniProtKB-KW"/>
</dbReference>
<dbReference type="PROSITE" id="PS50950">
    <property type="entry name" value="ZF_THAP"/>
    <property type="match status" value="1"/>
</dbReference>
<keyword evidence="6" id="KW-0802">TPR repeat</keyword>
<evidence type="ECO:0000256" key="7">
    <source>
        <dbReference type="SAM" id="MobiDB-lite"/>
    </source>
</evidence>
<dbReference type="InterPro" id="IPR042621">
    <property type="entry name" value="TTC23/TTC23L"/>
</dbReference>